<dbReference type="InterPro" id="IPR058625">
    <property type="entry name" value="MdtA-like_BSH"/>
</dbReference>
<sequence>MANRALTRLSFGLFAIVVLLSGFLLAADFYAPFSSQGVIQAGFIDIAPEVPGKVTTIYVRNGDHVMPGDRLFDLDVERYQLALEKAQAQLAQVLEQNQGLKVAITQALAREKQAQSDLKQVQAHTMRVRQLFSKGLINKEALEQAETELVHIQQQVIIHHNAVINARAKIQRDGENAALKLALNQLQQAQYNVSRTRVVATSAGTITNQALTKGTYLHTGQTALTLVAQQNQWLAVDFLEKVGDQLKPGSQALVVFDANPTTLVKGYISSVDTAVSSAKATLGSAADVQNDTHWVRPKQRIRVRIQFNHAPKSLIVGSRASAMIIPQQSDIWSVLSHIWMRGVSLARMVL</sequence>
<comment type="subcellular location">
    <subcellularLocation>
        <location evidence="1">Membrane</location>
        <topology evidence="1">Single-pass membrane protein</topology>
    </subcellularLocation>
</comment>
<evidence type="ECO:0000313" key="8">
    <source>
        <dbReference type="EMBL" id="RDH44238.1"/>
    </source>
</evidence>
<evidence type="ECO:0000256" key="3">
    <source>
        <dbReference type="ARBA" id="ARBA00022692"/>
    </source>
</evidence>
<keyword evidence="6" id="KW-0175">Coiled coil</keyword>
<protein>
    <submittedName>
        <fullName evidence="8">HlyD family secretion protein</fullName>
    </submittedName>
</protein>
<reference evidence="8 9" key="1">
    <citation type="submission" date="2017-04" db="EMBL/GenBank/DDBJ databases">
        <title>Draft genome sequence of Zooshikella ganghwensis VG4 isolated from Red Sea sediments.</title>
        <authorList>
            <person name="Rehman Z."/>
            <person name="Alam I."/>
            <person name="Kamau A."/>
            <person name="Bajic V."/>
            <person name="Leiknes T."/>
        </authorList>
    </citation>
    <scope>NUCLEOTIDE SEQUENCE [LARGE SCALE GENOMIC DNA]</scope>
    <source>
        <strain evidence="8 9">VG4</strain>
    </source>
</reference>
<dbReference type="Gene3D" id="2.40.30.170">
    <property type="match status" value="1"/>
</dbReference>
<evidence type="ECO:0000256" key="4">
    <source>
        <dbReference type="ARBA" id="ARBA00022989"/>
    </source>
</evidence>
<dbReference type="PANTHER" id="PTHR30386:SF26">
    <property type="entry name" value="TRANSPORT PROTEIN COMB"/>
    <property type="match status" value="1"/>
</dbReference>
<dbReference type="GO" id="GO:0016020">
    <property type="term" value="C:membrane"/>
    <property type="evidence" value="ECO:0007669"/>
    <property type="project" value="UniProtKB-SubCell"/>
</dbReference>
<feature type="domain" description="Multidrug resistance protein MdtA-like barrel-sandwich hybrid" evidence="7">
    <location>
        <begin position="44"/>
        <end position="228"/>
    </location>
</feature>
<comment type="caution">
    <text evidence="8">The sequence shown here is derived from an EMBL/GenBank/DDBJ whole genome shotgun (WGS) entry which is preliminary data.</text>
</comment>
<accession>A0A4P9VLK1</accession>
<feature type="coiled-coil region" evidence="6">
    <location>
        <begin position="76"/>
        <end position="103"/>
    </location>
</feature>
<keyword evidence="4" id="KW-1133">Transmembrane helix</keyword>
<evidence type="ECO:0000256" key="5">
    <source>
        <dbReference type="ARBA" id="ARBA00023136"/>
    </source>
</evidence>
<evidence type="ECO:0000256" key="2">
    <source>
        <dbReference type="ARBA" id="ARBA00009477"/>
    </source>
</evidence>
<dbReference type="Pfam" id="PF25917">
    <property type="entry name" value="BSH_RND"/>
    <property type="match status" value="1"/>
</dbReference>
<comment type="similarity">
    <text evidence="2">Belongs to the membrane fusion protein (MFP) (TC 8.A.1) family.</text>
</comment>
<dbReference type="PANTHER" id="PTHR30386">
    <property type="entry name" value="MEMBRANE FUSION SUBUNIT OF EMRAB-TOLC MULTIDRUG EFFLUX PUMP"/>
    <property type="match status" value="1"/>
</dbReference>
<evidence type="ECO:0000256" key="6">
    <source>
        <dbReference type="SAM" id="Coils"/>
    </source>
</evidence>
<name>A0A4P9VLK1_9GAMM</name>
<keyword evidence="3" id="KW-0812">Transmembrane</keyword>
<evidence type="ECO:0000259" key="7">
    <source>
        <dbReference type="Pfam" id="PF25917"/>
    </source>
</evidence>
<dbReference type="Gene3D" id="1.10.287.470">
    <property type="entry name" value="Helix hairpin bin"/>
    <property type="match status" value="1"/>
</dbReference>
<dbReference type="Proteomes" id="UP000257039">
    <property type="component" value="Unassembled WGS sequence"/>
</dbReference>
<evidence type="ECO:0000313" key="9">
    <source>
        <dbReference type="Proteomes" id="UP000257039"/>
    </source>
</evidence>
<proteinExistence type="inferred from homology"/>
<evidence type="ECO:0000256" key="1">
    <source>
        <dbReference type="ARBA" id="ARBA00004167"/>
    </source>
</evidence>
<keyword evidence="5" id="KW-0472">Membrane</keyword>
<dbReference type="RefSeq" id="WP_094787430.1">
    <property type="nucleotide sequence ID" value="NZ_NDXW01000001.1"/>
</dbReference>
<dbReference type="SUPFAM" id="SSF111369">
    <property type="entry name" value="HlyD-like secretion proteins"/>
    <property type="match status" value="2"/>
</dbReference>
<dbReference type="Gene3D" id="2.40.50.100">
    <property type="match status" value="1"/>
</dbReference>
<dbReference type="EMBL" id="NDXW01000001">
    <property type="protein sequence ID" value="RDH44238.1"/>
    <property type="molecule type" value="Genomic_DNA"/>
</dbReference>
<gene>
    <name evidence="8" type="ORF">B9G39_12705</name>
</gene>
<dbReference type="InterPro" id="IPR050739">
    <property type="entry name" value="MFP"/>
</dbReference>
<dbReference type="AlphaFoldDB" id="A0A4P9VLK1"/>
<organism evidence="8 9">
    <name type="scientific">Zooshikella ganghwensis</name>
    <dbReference type="NCBI Taxonomy" id="202772"/>
    <lineage>
        <taxon>Bacteria</taxon>
        <taxon>Pseudomonadati</taxon>
        <taxon>Pseudomonadota</taxon>
        <taxon>Gammaproteobacteria</taxon>
        <taxon>Oceanospirillales</taxon>
        <taxon>Zooshikellaceae</taxon>
        <taxon>Zooshikella</taxon>
    </lineage>
</organism>
<keyword evidence="9" id="KW-1185">Reference proteome</keyword>